<dbReference type="AlphaFoldDB" id="A0A6I9RXF1"/>
<evidence type="ECO:0000259" key="7">
    <source>
        <dbReference type="PROSITE" id="PS50011"/>
    </source>
</evidence>
<name>A0A6I9RXF1_ELAGV</name>
<dbReference type="InterPro" id="IPR000719">
    <property type="entry name" value="Prot_kinase_dom"/>
</dbReference>
<dbReference type="Pfam" id="PF00069">
    <property type="entry name" value="Pkinase"/>
    <property type="match status" value="1"/>
</dbReference>
<dbReference type="PROSITE" id="PS50011">
    <property type="entry name" value="PROTEIN_KINASE_DOM"/>
    <property type="match status" value="1"/>
</dbReference>
<accession>A0A6I9RXF1</accession>
<evidence type="ECO:0000256" key="5">
    <source>
        <dbReference type="PROSITE-ProRule" id="PRU10141"/>
    </source>
</evidence>
<dbReference type="PROSITE" id="PS00108">
    <property type="entry name" value="PROTEIN_KINASE_ST"/>
    <property type="match status" value="1"/>
</dbReference>
<evidence type="ECO:0000256" key="6">
    <source>
        <dbReference type="RuleBase" id="RU000304"/>
    </source>
</evidence>
<keyword evidence="6" id="KW-0723">Serine/threonine-protein kinase</keyword>
<dbReference type="FunCoup" id="A0A6I9RXF1">
    <property type="interactions" value="280"/>
</dbReference>
<evidence type="ECO:0000256" key="3">
    <source>
        <dbReference type="ARBA" id="ARBA00022777"/>
    </source>
</evidence>
<gene>
    <name evidence="9" type="primary">LOC105054311</name>
</gene>
<dbReference type="GO" id="GO:0005524">
    <property type="term" value="F:ATP binding"/>
    <property type="evidence" value="ECO:0007669"/>
    <property type="project" value="UniProtKB-UniRule"/>
</dbReference>
<dbReference type="GO" id="GO:0005737">
    <property type="term" value="C:cytoplasm"/>
    <property type="evidence" value="ECO:0007669"/>
    <property type="project" value="TreeGrafter"/>
</dbReference>
<keyword evidence="1" id="KW-0808">Transferase</keyword>
<dbReference type="OrthoDB" id="10252354at2759"/>
<dbReference type="InParanoid" id="A0A6I9RXF1"/>
<evidence type="ECO:0000256" key="2">
    <source>
        <dbReference type="ARBA" id="ARBA00022741"/>
    </source>
</evidence>
<dbReference type="PANTHER" id="PTHR24361:SF747">
    <property type="entry name" value="MITOGEN-ACTIVATED PROTEIN KINASE KINASE 10"/>
    <property type="match status" value="1"/>
</dbReference>
<dbReference type="InterPro" id="IPR053235">
    <property type="entry name" value="Ser_Thr_kinase"/>
</dbReference>
<dbReference type="SMART" id="SM00220">
    <property type="entry name" value="S_TKc"/>
    <property type="match status" value="1"/>
</dbReference>
<organism evidence="8 9">
    <name type="scientific">Elaeis guineensis var. tenera</name>
    <name type="common">Oil palm</name>
    <dbReference type="NCBI Taxonomy" id="51953"/>
    <lineage>
        <taxon>Eukaryota</taxon>
        <taxon>Viridiplantae</taxon>
        <taxon>Streptophyta</taxon>
        <taxon>Embryophyta</taxon>
        <taxon>Tracheophyta</taxon>
        <taxon>Spermatophyta</taxon>
        <taxon>Magnoliopsida</taxon>
        <taxon>Liliopsida</taxon>
        <taxon>Arecaceae</taxon>
        <taxon>Arecoideae</taxon>
        <taxon>Cocoseae</taxon>
        <taxon>Elaeidinae</taxon>
        <taxon>Elaeis</taxon>
    </lineage>
</organism>
<dbReference type="Gene3D" id="1.10.510.10">
    <property type="entry name" value="Transferase(Phosphotransferase) domain 1"/>
    <property type="match status" value="1"/>
</dbReference>
<dbReference type="PROSITE" id="PS00107">
    <property type="entry name" value="PROTEIN_KINASE_ATP"/>
    <property type="match status" value="1"/>
</dbReference>
<dbReference type="GO" id="GO:0004674">
    <property type="term" value="F:protein serine/threonine kinase activity"/>
    <property type="evidence" value="ECO:0007669"/>
    <property type="project" value="UniProtKB-KW"/>
</dbReference>
<reference evidence="9" key="1">
    <citation type="submission" date="2025-08" db="UniProtKB">
        <authorList>
            <consortium name="RefSeq"/>
        </authorList>
    </citation>
    <scope>IDENTIFICATION</scope>
</reference>
<dbReference type="InterPro" id="IPR017441">
    <property type="entry name" value="Protein_kinase_ATP_BS"/>
</dbReference>
<dbReference type="Proteomes" id="UP000504607">
    <property type="component" value="Chromosome 11"/>
</dbReference>
<dbReference type="GeneID" id="105054311"/>
<sequence>MVMVRERRHQQALKLPLPPPPVAMPEFPYHFPDSPGTVDRLSDLEKLSVLGHGSSGTVYKVRHLRTSSLFALKVLRFGPNAADARRQAAREADILTRVDSPLVVLCHGVLEGSGDDHLCLVMEYMAGGSLHDVLRARRRLPEGLIAGVARRVLEGLRYLHGMGVVHRDIKPSNLLIGSHGEVKIADFGASRVVAAAAAVGPAAGGGDDACAGTCAYMSPERFDSEGFGDGGGFAGDVWALGVVLLECFVGRFPLVEAGERPDWATLIFVVCFGGPPAVPDAASPEFRSFLGRCLEKDWRKRGTVGELLSHPFVAKCCSTEGLVDDTFYI</sequence>
<dbReference type="Gene3D" id="3.30.200.20">
    <property type="entry name" value="Phosphorylase Kinase, domain 1"/>
    <property type="match status" value="1"/>
</dbReference>
<evidence type="ECO:0000256" key="1">
    <source>
        <dbReference type="ARBA" id="ARBA00022679"/>
    </source>
</evidence>
<keyword evidence="2 5" id="KW-0547">Nucleotide-binding</keyword>
<comment type="similarity">
    <text evidence="6">Belongs to the protein kinase superfamily.</text>
</comment>
<protein>
    <submittedName>
        <fullName evidence="9">Mitogen-activated protein kinase kinase 10</fullName>
    </submittedName>
</protein>
<dbReference type="InterPro" id="IPR011009">
    <property type="entry name" value="Kinase-like_dom_sf"/>
</dbReference>
<keyword evidence="4 5" id="KW-0067">ATP-binding</keyword>
<dbReference type="RefSeq" id="XP_010934111.1">
    <property type="nucleotide sequence ID" value="XM_010935809.3"/>
</dbReference>
<proteinExistence type="inferred from homology"/>
<dbReference type="SUPFAM" id="SSF56112">
    <property type="entry name" value="Protein kinase-like (PK-like)"/>
    <property type="match status" value="1"/>
</dbReference>
<feature type="binding site" evidence="5">
    <location>
        <position position="73"/>
    </location>
    <ligand>
        <name>ATP</name>
        <dbReference type="ChEBI" id="CHEBI:30616"/>
    </ligand>
</feature>
<evidence type="ECO:0000313" key="8">
    <source>
        <dbReference type="Proteomes" id="UP000504607"/>
    </source>
</evidence>
<keyword evidence="3 9" id="KW-0418">Kinase</keyword>
<dbReference type="InterPro" id="IPR008271">
    <property type="entry name" value="Ser/Thr_kinase_AS"/>
</dbReference>
<keyword evidence="8" id="KW-1185">Reference proteome</keyword>
<dbReference type="KEGG" id="egu:105054311"/>
<evidence type="ECO:0000256" key="4">
    <source>
        <dbReference type="ARBA" id="ARBA00022840"/>
    </source>
</evidence>
<evidence type="ECO:0000313" key="9">
    <source>
        <dbReference type="RefSeq" id="XP_010934111.1"/>
    </source>
</evidence>
<dbReference type="PANTHER" id="PTHR24361">
    <property type="entry name" value="MITOGEN-ACTIVATED KINASE KINASE KINASE"/>
    <property type="match status" value="1"/>
</dbReference>
<feature type="domain" description="Protein kinase" evidence="7">
    <location>
        <begin position="44"/>
        <end position="313"/>
    </location>
</feature>